<gene>
    <name evidence="1" type="ORF">ACH61_02382</name>
</gene>
<reference evidence="1 2" key="1">
    <citation type="submission" date="2015-08" db="EMBL/GenBank/DDBJ databases">
        <title>Draft Genome Sequence of Rathayibacter sp. Strain VKM Ac-2596 Isolated from Leaf Gall Induced by Plant-Parasitic Nematodes.</title>
        <authorList>
            <person name="Vasilenko O.V."/>
            <person name="Starodumova I.P."/>
            <person name="Tarlachkov S.V."/>
            <person name="Dorofeeva L.V."/>
            <person name="Evtushenko L.I."/>
        </authorList>
    </citation>
    <scope>NUCLEOTIDE SEQUENCE [LARGE SCALE GENOMIC DNA]</scope>
    <source>
        <strain evidence="1 2">VKM Ac-2596</strain>
    </source>
</reference>
<proteinExistence type="predicted"/>
<evidence type="ECO:0000313" key="2">
    <source>
        <dbReference type="Proteomes" id="UP000076717"/>
    </source>
</evidence>
<protein>
    <submittedName>
        <fullName evidence="1">Uncharacterized protein</fullName>
    </submittedName>
</protein>
<dbReference type="Proteomes" id="UP000076717">
    <property type="component" value="Unassembled WGS sequence"/>
</dbReference>
<dbReference type="AlphaFoldDB" id="A0A162F8K4"/>
<keyword evidence="2" id="KW-1185">Reference proteome</keyword>
<sequence>MTKIRALLTRAQREETNIKLRLAFGNRETVDGFIIGTGRKWALLAATMTGGFFDGYVAVRLKEIERARPNRSWEARFSRTRPEWPPRPPADRPAIDLDTTSGMLATLLDPDALVGMERRKKYSALWVGVPYALTRHWLSLWEVDATAVWHERPLGYRPRTIALVRIGDHYLRGLAAIAGDRPPQDLPYGWAARSKHARRESQRQEAQPLAETISAE</sequence>
<accession>A0A162F8K4</accession>
<dbReference type="EMBL" id="LIIN01000093">
    <property type="protein sequence ID" value="KZX20513.1"/>
    <property type="molecule type" value="Genomic_DNA"/>
</dbReference>
<organism evidence="1 2">
    <name type="scientific">Rathayibacter tanaceti</name>
    <dbReference type="NCBI Taxonomy" id="1671680"/>
    <lineage>
        <taxon>Bacteria</taxon>
        <taxon>Bacillati</taxon>
        <taxon>Actinomycetota</taxon>
        <taxon>Actinomycetes</taxon>
        <taxon>Micrococcales</taxon>
        <taxon>Microbacteriaceae</taxon>
        <taxon>Rathayibacter</taxon>
    </lineage>
</organism>
<evidence type="ECO:0000313" key="1">
    <source>
        <dbReference type="EMBL" id="KZX20513.1"/>
    </source>
</evidence>
<comment type="caution">
    <text evidence="1">The sequence shown here is derived from an EMBL/GenBank/DDBJ whole genome shotgun (WGS) entry which is preliminary data.</text>
</comment>
<name>A0A162F8K4_9MICO</name>